<name>A0A9P0Z3K8_CUSEU</name>
<evidence type="ECO:0000256" key="1">
    <source>
        <dbReference type="SAM" id="MobiDB-lite"/>
    </source>
</evidence>
<accession>A0A9P0Z3K8</accession>
<proteinExistence type="predicted"/>
<dbReference type="Proteomes" id="UP001152484">
    <property type="component" value="Unassembled WGS sequence"/>
</dbReference>
<organism evidence="2 3">
    <name type="scientific">Cuscuta europaea</name>
    <name type="common">European dodder</name>
    <dbReference type="NCBI Taxonomy" id="41803"/>
    <lineage>
        <taxon>Eukaryota</taxon>
        <taxon>Viridiplantae</taxon>
        <taxon>Streptophyta</taxon>
        <taxon>Embryophyta</taxon>
        <taxon>Tracheophyta</taxon>
        <taxon>Spermatophyta</taxon>
        <taxon>Magnoliopsida</taxon>
        <taxon>eudicotyledons</taxon>
        <taxon>Gunneridae</taxon>
        <taxon>Pentapetalae</taxon>
        <taxon>asterids</taxon>
        <taxon>lamiids</taxon>
        <taxon>Solanales</taxon>
        <taxon>Convolvulaceae</taxon>
        <taxon>Cuscuteae</taxon>
        <taxon>Cuscuta</taxon>
        <taxon>Cuscuta subgen. Cuscuta</taxon>
    </lineage>
</organism>
<gene>
    <name evidence="2" type="ORF">CEURO_LOCUS9267</name>
</gene>
<dbReference type="AlphaFoldDB" id="A0A9P0Z3K8"/>
<feature type="compositionally biased region" description="Polar residues" evidence="1">
    <location>
        <begin position="128"/>
        <end position="139"/>
    </location>
</feature>
<evidence type="ECO:0000313" key="2">
    <source>
        <dbReference type="EMBL" id="CAH9085147.1"/>
    </source>
</evidence>
<comment type="caution">
    <text evidence="2">The sequence shown here is derived from an EMBL/GenBank/DDBJ whole genome shotgun (WGS) entry which is preliminary data.</text>
</comment>
<protein>
    <recommendedName>
        <fullName evidence="4">GAG-pre-integrase domain-containing protein</fullName>
    </recommendedName>
</protein>
<evidence type="ECO:0008006" key="4">
    <source>
        <dbReference type="Google" id="ProtNLM"/>
    </source>
</evidence>
<sequence>MCDSGVAHVDGKNDISFGLSNEQLLQLAQIMKNQLQDKIHAPTSSDVQINMANTSSRGRTSIIDSGDLSSRKLIGVGRCHNGLYYLESPENKGVAMAVSVNLDLWHQRLGHASDNRYVTRDLLPAPSLNSGLGPTNSHTFAPPHGSTPIGGGPPGQPLHERDTKVSHDVALLDEATHHLACQQHGLQPPNLDFCSQSIEGHQETVDTIPTHMDLKISQQIHTMPIGPQVTA</sequence>
<evidence type="ECO:0000313" key="3">
    <source>
        <dbReference type="Proteomes" id="UP001152484"/>
    </source>
</evidence>
<reference evidence="2" key="1">
    <citation type="submission" date="2022-07" db="EMBL/GenBank/DDBJ databases">
        <authorList>
            <person name="Macas J."/>
            <person name="Novak P."/>
            <person name="Neumann P."/>
        </authorList>
    </citation>
    <scope>NUCLEOTIDE SEQUENCE</scope>
</reference>
<keyword evidence="3" id="KW-1185">Reference proteome</keyword>
<dbReference type="EMBL" id="CAMAPE010000018">
    <property type="protein sequence ID" value="CAH9085147.1"/>
    <property type="molecule type" value="Genomic_DNA"/>
</dbReference>
<dbReference type="OrthoDB" id="1286631at2759"/>
<feature type="region of interest" description="Disordered" evidence="1">
    <location>
        <begin position="128"/>
        <end position="161"/>
    </location>
</feature>